<dbReference type="Pfam" id="PF04864">
    <property type="entry name" value="Alliinase_C"/>
    <property type="match status" value="1"/>
</dbReference>
<feature type="region of interest" description="Disordered" evidence="5">
    <location>
        <begin position="1"/>
        <end position="20"/>
    </location>
</feature>
<sequence>MGGMKGNEEGKSSSSATGDFSKEKTIGSLFNESMINLDHGDPKVFEAYWVEMDAESSITITASQSLSYFSDITNLCWFLQPELANAIRSLHGVVGNAVAGDRYIVVGNGSSQVFQAALYALSSDSDEPINVVSAAPYYSSYPPMADLVKSRLYHWGGDANVFDDKDRPYIEVVCSPCNPDGSIRKQVINGPDGKLIYDLAYYWPQFTPITFQADHDIMMFTASKSTGHAGSRIGWAIVKEECIARKMTEFIELNTIGVSKEAQLRVAKILDFIYDGCRKSESDEPPQSNVFEYGHRILSERWKKLREVVDRTKVFNLAEYPSEHCNFFGKVTKSHPGNERYIMGNI</sequence>
<keyword evidence="3" id="KW-0808">Transferase</keyword>
<dbReference type="InterPro" id="IPR015422">
    <property type="entry name" value="PyrdxlP-dep_Trfase_small"/>
</dbReference>
<evidence type="ECO:0000256" key="1">
    <source>
        <dbReference type="ARBA" id="ARBA00001933"/>
    </source>
</evidence>
<keyword evidence="8" id="KW-1185">Reference proteome</keyword>
<keyword evidence="3" id="KW-0032">Aminotransferase</keyword>
<protein>
    <recommendedName>
        <fullName evidence="6">Alliinase C-terminal domain-containing protein</fullName>
    </recommendedName>
</protein>
<dbReference type="Gene3D" id="2.10.25.30">
    <property type="entry name" value="EGF-like, alliinase"/>
    <property type="match status" value="1"/>
</dbReference>
<dbReference type="InterPro" id="IPR037029">
    <property type="entry name" value="Alliinase_N_sf"/>
</dbReference>
<organism evidence="7 8">
    <name type="scientific">Nepenthes gracilis</name>
    <name type="common">Slender pitcher plant</name>
    <dbReference type="NCBI Taxonomy" id="150966"/>
    <lineage>
        <taxon>Eukaryota</taxon>
        <taxon>Viridiplantae</taxon>
        <taxon>Streptophyta</taxon>
        <taxon>Embryophyta</taxon>
        <taxon>Tracheophyta</taxon>
        <taxon>Spermatophyta</taxon>
        <taxon>Magnoliopsida</taxon>
        <taxon>eudicotyledons</taxon>
        <taxon>Gunneridae</taxon>
        <taxon>Pentapetalae</taxon>
        <taxon>Caryophyllales</taxon>
        <taxon>Nepenthaceae</taxon>
        <taxon>Nepenthes</taxon>
    </lineage>
</organism>
<dbReference type="SUPFAM" id="SSF53383">
    <property type="entry name" value="PLP-dependent transferases"/>
    <property type="match status" value="1"/>
</dbReference>
<reference evidence="7" key="1">
    <citation type="submission" date="2023-05" db="EMBL/GenBank/DDBJ databases">
        <title>Nepenthes gracilis genome sequencing.</title>
        <authorList>
            <person name="Fukushima K."/>
        </authorList>
    </citation>
    <scope>NUCLEOTIDE SEQUENCE</scope>
    <source>
        <strain evidence="7">SING2019-196</strain>
    </source>
</reference>
<dbReference type="Proteomes" id="UP001279734">
    <property type="component" value="Unassembled WGS sequence"/>
</dbReference>
<evidence type="ECO:0000256" key="3">
    <source>
        <dbReference type="ARBA" id="ARBA00022576"/>
    </source>
</evidence>
<keyword evidence="4" id="KW-0663">Pyridoxal phosphate</keyword>
<evidence type="ECO:0000256" key="5">
    <source>
        <dbReference type="SAM" id="MobiDB-lite"/>
    </source>
</evidence>
<dbReference type="Gene3D" id="3.40.640.10">
    <property type="entry name" value="Type I PLP-dependent aspartate aminotransferase-like (Major domain)"/>
    <property type="match status" value="1"/>
</dbReference>
<comment type="cofactor">
    <cofactor evidence="1">
        <name>pyridoxal 5'-phosphate</name>
        <dbReference type="ChEBI" id="CHEBI:597326"/>
    </cofactor>
</comment>
<evidence type="ECO:0000313" key="8">
    <source>
        <dbReference type="Proteomes" id="UP001279734"/>
    </source>
</evidence>
<dbReference type="InterPro" id="IPR015424">
    <property type="entry name" value="PyrdxlP-dep_Trfase"/>
</dbReference>
<dbReference type="EMBL" id="BSYO01000030">
    <property type="protein sequence ID" value="GMH26096.1"/>
    <property type="molecule type" value="Genomic_DNA"/>
</dbReference>
<proteinExistence type="inferred from homology"/>
<dbReference type="Gene3D" id="3.90.1150.10">
    <property type="entry name" value="Aspartate Aminotransferase, domain 1"/>
    <property type="match status" value="1"/>
</dbReference>
<evidence type="ECO:0000313" key="7">
    <source>
        <dbReference type="EMBL" id="GMH26096.1"/>
    </source>
</evidence>
<dbReference type="GO" id="GO:0006520">
    <property type="term" value="P:amino acid metabolic process"/>
    <property type="evidence" value="ECO:0007669"/>
    <property type="project" value="TreeGrafter"/>
</dbReference>
<dbReference type="InterPro" id="IPR006948">
    <property type="entry name" value="Alliinase_C"/>
</dbReference>
<dbReference type="CDD" id="cd00609">
    <property type="entry name" value="AAT_like"/>
    <property type="match status" value="1"/>
</dbReference>
<dbReference type="PANTHER" id="PTHR43795">
    <property type="entry name" value="BIFUNCTIONAL ASPARTATE AMINOTRANSFERASE AND GLUTAMATE/ASPARTATE-PREPHENATE AMINOTRANSFERASE-RELATED"/>
    <property type="match status" value="1"/>
</dbReference>
<comment type="similarity">
    <text evidence="2">Belongs to the alliinase family.</text>
</comment>
<evidence type="ECO:0000256" key="2">
    <source>
        <dbReference type="ARBA" id="ARBA00006312"/>
    </source>
</evidence>
<dbReference type="InterPro" id="IPR050478">
    <property type="entry name" value="Ethylene_sulfur-biosynth"/>
</dbReference>
<feature type="compositionally biased region" description="Basic and acidic residues" evidence="5">
    <location>
        <begin position="1"/>
        <end position="11"/>
    </location>
</feature>
<gene>
    <name evidence="7" type="ORF">Nepgr_027939</name>
</gene>
<dbReference type="InterPro" id="IPR015421">
    <property type="entry name" value="PyrdxlP-dep_Trfase_major"/>
</dbReference>
<dbReference type="GO" id="GO:0008483">
    <property type="term" value="F:transaminase activity"/>
    <property type="evidence" value="ECO:0007669"/>
    <property type="project" value="UniProtKB-KW"/>
</dbReference>
<comment type="caution">
    <text evidence="7">The sequence shown here is derived from an EMBL/GenBank/DDBJ whole genome shotgun (WGS) entry which is preliminary data.</text>
</comment>
<name>A0AAD3TBF6_NEPGR</name>
<feature type="domain" description="Alliinase C-terminal" evidence="6">
    <location>
        <begin position="35"/>
        <end position="336"/>
    </location>
</feature>
<dbReference type="GO" id="GO:0016846">
    <property type="term" value="F:carbon-sulfur lyase activity"/>
    <property type="evidence" value="ECO:0007669"/>
    <property type="project" value="InterPro"/>
</dbReference>
<evidence type="ECO:0000259" key="6">
    <source>
        <dbReference type="Pfam" id="PF04864"/>
    </source>
</evidence>
<accession>A0AAD3TBF6</accession>
<dbReference type="PANTHER" id="PTHR43795:SF15">
    <property type="entry name" value="TRYPTOPHAN AMINOTRANSFERASE-RELATED PROTEIN 1"/>
    <property type="match status" value="1"/>
</dbReference>
<evidence type="ECO:0000256" key="4">
    <source>
        <dbReference type="ARBA" id="ARBA00022898"/>
    </source>
</evidence>
<dbReference type="AlphaFoldDB" id="A0AAD3TBF6"/>